<gene>
    <name evidence="2" type="ORF">WDU99_04460</name>
</gene>
<comment type="caution">
    <text evidence="2">The sequence shown here is derived from an EMBL/GenBank/DDBJ whole genome shotgun (WGS) entry which is preliminary data.</text>
</comment>
<dbReference type="PANTHER" id="PTHR43805:SF1">
    <property type="entry name" value="GP-PDE DOMAIN-CONTAINING PROTEIN"/>
    <property type="match status" value="1"/>
</dbReference>
<dbReference type="SUPFAM" id="SSF51695">
    <property type="entry name" value="PLC-like phosphodiesterases"/>
    <property type="match status" value="1"/>
</dbReference>
<name>A0ABU8L975_9MICO</name>
<organism evidence="2 3">
    <name type="scientific">Microbacterium bandirmense</name>
    <dbReference type="NCBI Taxonomy" id="3122050"/>
    <lineage>
        <taxon>Bacteria</taxon>
        <taxon>Bacillati</taxon>
        <taxon>Actinomycetota</taxon>
        <taxon>Actinomycetes</taxon>
        <taxon>Micrococcales</taxon>
        <taxon>Microbacteriaceae</taxon>
        <taxon>Microbacterium</taxon>
    </lineage>
</organism>
<reference evidence="2 3" key="1">
    <citation type="submission" date="2024-02" db="EMBL/GenBank/DDBJ databases">
        <authorList>
            <person name="Saticioglu I.B."/>
        </authorList>
    </citation>
    <scope>NUCLEOTIDE SEQUENCE [LARGE SCALE GENOMIC DNA]</scope>
    <source>
        <strain evidence="2 3">Mu-80</strain>
    </source>
</reference>
<sequence length="258" mass="27113">MTHPYFQGASEPRILAHRGLSSAPGQDPSLWENTAAAFAAAHAAGAEYIETDCQVTADGDVVLFHDATLERVAGDPRAIAEVRTAELAELFSEHGGLLTVGDALEAFPRSRFNIDVKSATGAEPIGPLIAPHAHRVLLTSFSDRIRTTALASVRRAGAAMSPATSGGTRVIGALRALSGIRLSSARALRDVDAVQIPERHNGVRLFTPSLVRAAHAHGVEVHVWTVNDADDMRRLIAAGADGIVTDRADLAVATLGIS</sequence>
<evidence type="ECO:0000313" key="2">
    <source>
        <dbReference type="EMBL" id="MEJ1087565.1"/>
    </source>
</evidence>
<dbReference type="EMBL" id="JBBDGM010000003">
    <property type="protein sequence ID" value="MEJ1087565.1"/>
    <property type="molecule type" value="Genomic_DNA"/>
</dbReference>
<dbReference type="Gene3D" id="3.20.20.190">
    <property type="entry name" value="Phosphatidylinositol (PI) phosphodiesterase"/>
    <property type="match status" value="1"/>
</dbReference>
<proteinExistence type="predicted"/>
<dbReference type="RefSeq" id="WP_337331239.1">
    <property type="nucleotide sequence ID" value="NZ_JBBDGM010000003.1"/>
</dbReference>
<keyword evidence="3" id="KW-1185">Reference proteome</keyword>
<accession>A0ABU8L975</accession>
<dbReference type="PROSITE" id="PS51704">
    <property type="entry name" value="GP_PDE"/>
    <property type="match status" value="1"/>
</dbReference>
<protein>
    <submittedName>
        <fullName evidence="2">Glycerophosphodiester phosphodiesterase family protein</fullName>
    </submittedName>
</protein>
<dbReference type="PANTHER" id="PTHR43805">
    <property type="entry name" value="GLYCEROPHOSPHORYL DIESTER PHOSPHODIESTERASE"/>
    <property type="match status" value="1"/>
</dbReference>
<dbReference type="Proteomes" id="UP001371224">
    <property type="component" value="Unassembled WGS sequence"/>
</dbReference>
<evidence type="ECO:0000313" key="3">
    <source>
        <dbReference type="Proteomes" id="UP001371224"/>
    </source>
</evidence>
<feature type="domain" description="GP-PDE" evidence="1">
    <location>
        <begin position="12"/>
        <end position="255"/>
    </location>
</feature>
<dbReference type="Pfam" id="PF03009">
    <property type="entry name" value="GDPD"/>
    <property type="match status" value="1"/>
</dbReference>
<dbReference type="InterPro" id="IPR017946">
    <property type="entry name" value="PLC-like_Pdiesterase_TIM-brl"/>
</dbReference>
<dbReference type="InterPro" id="IPR030395">
    <property type="entry name" value="GP_PDE_dom"/>
</dbReference>
<evidence type="ECO:0000259" key="1">
    <source>
        <dbReference type="PROSITE" id="PS51704"/>
    </source>
</evidence>